<dbReference type="GO" id="GO:0097363">
    <property type="term" value="F:protein O-acetylglucosaminyltransferase activity"/>
    <property type="evidence" value="ECO:0007669"/>
    <property type="project" value="UniProtKB-EC"/>
</dbReference>
<dbReference type="InterPro" id="IPR007657">
    <property type="entry name" value="Glycosyltransferase_61"/>
</dbReference>
<gene>
    <name evidence="14" type="ORF">TWF694_008214</name>
</gene>
<accession>A0AAV9XFU6</accession>
<keyword evidence="12" id="KW-1133">Transmembrane helix</keyword>
<keyword evidence="15" id="KW-1185">Reference proteome</keyword>
<evidence type="ECO:0000256" key="6">
    <source>
        <dbReference type="ARBA" id="ARBA00023180"/>
    </source>
</evidence>
<keyword evidence="12" id="KW-0812">Transmembrane</keyword>
<dbReference type="GO" id="GO:0005788">
    <property type="term" value="C:endoplasmic reticulum lumen"/>
    <property type="evidence" value="ECO:0007669"/>
    <property type="project" value="TreeGrafter"/>
</dbReference>
<feature type="region of interest" description="Disordered" evidence="11">
    <location>
        <begin position="51"/>
        <end position="126"/>
    </location>
</feature>
<organism evidence="14 15">
    <name type="scientific">Orbilia ellipsospora</name>
    <dbReference type="NCBI Taxonomy" id="2528407"/>
    <lineage>
        <taxon>Eukaryota</taxon>
        <taxon>Fungi</taxon>
        <taxon>Dikarya</taxon>
        <taxon>Ascomycota</taxon>
        <taxon>Pezizomycotina</taxon>
        <taxon>Orbiliomycetes</taxon>
        <taxon>Orbiliales</taxon>
        <taxon>Orbiliaceae</taxon>
        <taxon>Orbilia</taxon>
    </lineage>
</organism>
<evidence type="ECO:0000256" key="7">
    <source>
        <dbReference type="ARBA" id="ARBA00040944"/>
    </source>
</evidence>
<comment type="catalytic activity">
    <reaction evidence="10">
        <text>L-threonyl-[protein] + UDP-N-acetyl-alpha-D-glucosamine = 3-O-(N-acetyl-beta-D-glucosaminyl)-L-threonyl-[protein] + UDP + H(+)</text>
        <dbReference type="Rhea" id="RHEA:48908"/>
        <dbReference type="Rhea" id="RHEA-COMP:11060"/>
        <dbReference type="Rhea" id="RHEA-COMP:12252"/>
        <dbReference type="ChEBI" id="CHEBI:15378"/>
        <dbReference type="ChEBI" id="CHEBI:30013"/>
        <dbReference type="ChEBI" id="CHEBI:57705"/>
        <dbReference type="ChEBI" id="CHEBI:58223"/>
        <dbReference type="ChEBI" id="CHEBI:90840"/>
        <dbReference type="EC" id="2.4.1.255"/>
    </reaction>
</comment>
<evidence type="ECO:0000259" key="13">
    <source>
        <dbReference type="Pfam" id="PF04577"/>
    </source>
</evidence>
<evidence type="ECO:0000256" key="4">
    <source>
        <dbReference type="ARBA" id="ARBA00022729"/>
    </source>
</evidence>
<evidence type="ECO:0000256" key="12">
    <source>
        <dbReference type="SAM" id="Phobius"/>
    </source>
</evidence>
<sequence length="559" mass="63054">MLLLRPRSFSPATLAVAVLIILSLYFFSYRFGPDSSSLRQELADSIQKNLQEIEGNKKPQDAVEVPPLPPTEEEAVIPTPPSSFVPTTLQRIQIPPPSTPTDDIKSTPTPPSYELSPLPSDYHLDPHETSEDKKWCETRYGPTYLETIAKNARPYCTPESTSQFDCMHSVMLGENRLDSTCLAHNIAFDENKFNIDCQLRDWATEPDLKGIPRYNTLPDYWYTTGPRNIITQFVNFGPSGAPAIERNACNDPSTPRDDGYKVLIKREGGINYWHSLMEIFSFYFTIDALQMAINQKTGKPYMSPEDLAKIQVIILDKHDNKNYFELWNFFAVDNPVLTLPEFAAKDTTKKCISNIILPLPGGSNPLWQGDWDPRNCDQSLIVETLRTRVLNHLHVPQSRDLKAPLNLTFIDRKGTRKLRDTADLTDALKKEYPDVNINVVDMAKLSLREQLAIIVQTDVLVGVHGAGHTHGFFLPKQSSVVEILPPDLKHKGFRNLAALRGLRYFSDHGQFAPKEKAPGSGGRDWHEEDIVVEKAAFMKLVDAAVQSVRHRGFLDKDVS</sequence>
<evidence type="ECO:0000256" key="3">
    <source>
        <dbReference type="ARBA" id="ARBA00022679"/>
    </source>
</evidence>
<proteinExistence type="predicted"/>
<dbReference type="EC" id="2.4.1.255" evidence="1"/>
<evidence type="ECO:0000256" key="11">
    <source>
        <dbReference type="SAM" id="MobiDB-lite"/>
    </source>
</evidence>
<feature type="transmembrane region" description="Helical" evidence="12">
    <location>
        <begin position="12"/>
        <end position="31"/>
    </location>
</feature>
<dbReference type="Pfam" id="PF04577">
    <property type="entry name" value="Glyco_transf_61"/>
    <property type="match status" value="1"/>
</dbReference>
<evidence type="ECO:0000313" key="14">
    <source>
        <dbReference type="EMBL" id="KAK6540826.1"/>
    </source>
</evidence>
<comment type="catalytic activity">
    <reaction evidence="9">
        <text>L-seryl-[protein] + UDP-N-acetyl-alpha-D-glucosamine = 3-O-(N-acetyl-beta-D-glucosaminyl)-L-seryl-[protein] + UDP + H(+)</text>
        <dbReference type="Rhea" id="RHEA:48904"/>
        <dbReference type="Rhea" id="RHEA-COMP:9863"/>
        <dbReference type="Rhea" id="RHEA-COMP:12251"/>
        <dbReference type="ChEBI" id="CHEBI:15378"/>
        <dbReference type="ChEBI" id="CHEBI:29999"/>
        <dbReference type="ChEBI" id="CHEBI:57705"/>
        <dbReference type="ChEBI" id="CHEBI:58223"/>
        <dbReference type="ChEBI" id="CHEBI:90838"/>
        <dbReference type="EC" id="2.4.1.255"/>
    </reaction>
</comment>
<reference evidence="14 15" key="1">
    <citation type="submission" date="2019-10" db="EMBL/GenBank/DDBJ databases">
        <authorList>
            <person name="Palmer J.M."/>
        </authorList>
    </citation>
    <scope>NUCLEOTIDE SEQUENCE [LARGE SCALE GENOMIC DNA]</scope>
    <source>
        <strain evidence="14 15">TWF694</strain>
    </source>
</reference>
<evidence type="ECO:0000256" key="10">
    <source>
        <dbReference type="ARBA" id="ARBA00049432"/>
    </source>
</evidence>
<comment type="caution">
    <text evidence="14">The sequence shown here is derived from an EMBL/GenBank/DDBJ whole genome shotgun (WGS) entry which is preliminary data.</text>
</comment>
<feature type="domain" description="Glycosyltransferase 61 catalytic" evidence="13">
    <location>
        <begin position="272"/>
        <end position="481"/>
    </location>
</feature>
<evidence type="ECO:0000256" key="8">
    <source>
        <dbReference type="ARBA" id="ARBA00042574"/>
    </source>
</evidence>
<keyword evidence="3" id="KW-0808">Transferase</keyword>
<evidence type="ECO:0000313" key="15">
    <source>
        <dbReference type="Proteomes" id="UP001365542"/>
    </source>
</evidence>
<evidence type="ECO:0000256" key="5">
    <source>
        <dbReference type="ARBA" id="ARBA00022824"/>
    </source>
</evidence>
<dbReference type="AlphaFoldDB" id="A0AAV9XFU6"/>
<dbReference type="Proteomes" id="UP001365542">
    <property type="component" value="Unassembled WGS sequence"/>
</dbReference>
<protein>
    <recommendedName>
        <fullName evidence="7">EGF domain-specific O-linked N-acetylglucosamine transferase</fullName>
        <ecNumber evidence="1">2.4.1.255</ecNumber>
    </recommendedName>
    <alternativeName>
        <fullName evidence="8">Extracellular O-linked N-acetylglucosamine transferase</fullName>
    </alternativeName>
</protein>
<keyword evidence="12" id="KW-0472">Membrane</keyword>
<evidence type="ECO:0000256" key="1">
    <source>
        <dbReference type="ARBA" id="ARBA00011970"/>
    </source>
</evidence>
<evidence type="ECO:0000256" key="2">
    <source>
        <dbReference type="ARBA" id="ARBA00022676"/>
    </source>
</evidence>
<keyword evidence="4" id="KW-0732">Signal</keyword>
<dbReference type="PANTHER" id="PTHR20961:SF148">
    <property type="entry name" value="EGF DOMAIN-SPECIFIC O-LINKED N-ACETYLGLUCOSAMINE TRANSFERASE"/>
    <property type="match status" value="1"/>
</dbReference>
<keyword evidence="2" id="KW-0328">Glycosyltransferase</keyword>
<keyword evidence="5" id="KW-0256">Endoplasmic reticulum</keyword>
<dbReference type="InterPro" id="IPR049625">
    <property type="entry name" value="Glyco_transf_61_cat"/>
</dbReference>
<dbReference type="EMBL" id="JAVHJO010000004">
    <property type="protein sequence ID" value="KAK6540826.1"/>
    <property type="molecule type" value="Genomic_DNA"/>
</dbReference>
<evidence type="ECO:0000256" key="9">
    <source>
        <dbReference type="ARBA" id="ARBA00048317"/>
    </source>
</evidence>
<dbReference type="PANTHER" id="PTHR20961">
    <property type="entry name" value="GLYCOSYLTRANSFERASE"/>
    <property type="match status" value="1"/>
</dbReference>
<name>A0AAV9XFU6_9PEZI</name>
<keyword evidence="6" id="KW-0325">Glycoprotein</keyword>